<sequence>MNLKYFIVFVAGMAALAGCQEASEYIPSIYITEAQRQEVKTITISQAGEKAEFTVSAAQIVDRDTHVSFEACPELVADYNDRYGRTAVALEDFTFAKKEVVIAAGKNVSESVEVVVNEELKPGTFYCLPVKIASTDGGMSILESSSKLFLVFRAPVRSKAVYIGSGNKCFVPTFPEHPSFEGLNLETMQEVTLECRVMVNAFKESDPYISSIMGFEGEVCMRFGDVKIGYDVLQVCKGDYQPAAISSPCALNQWYHVAAVWSRSVLRVYIDGKLVAEQKHQGETVDIAGYHKLDGGSHIGFGLGAASVYQGNRPLNGYLAEARVWSRALSSNEIANNKDLVVVDPQSPGLLAYWKMNECEVLEEPRRDPILNRIFYNRIVDQTGHGYDAYGEGRNPDFIDTNW</sequence>
<protein>
    <submittedName>
        <fullName evidence="2">DUF1735 domain-containing protein</fullName>
    </submittedName>
</protein>
<dbReference type="SUPFAM" id="SSF49899">
    <property type="entry name" value="Concanavalin A-like lectins/glucanases"/>
    <property type="match status" value="1"/>
</dbReference>
<reference evidence="2 3" key="1">
    <citation type="journal article" date="2019" name="Nat. Med.">
        <title>A library of human gut bacterial isolates paired with longitudinal multiomics data enables mechanistic microbiome research.</title>
        <authorList>
            <person name="Poyet M."/>
            <person name="Groussin M."/>
            <person name="Gibbons S.M."/>
            <person name="Avila-Pacheco J."/>
            <person name="Jiang X."/>
            <person name="Kearney S.M."/>
            <person name="Perrotta A.R."/>
            <person name="Berdy B."/>
            <person name="Zhao S."/>
            <person name="Lieberman T.D."/>
            <person name="Swanson P.K."/>
            <person name="Smith M."/>
            <person name="Roesemann S."/>
            <person name="Alexander J.E."/>
            <person name="Rich S.A."/>
            <person name="Livny J."/>
            <person name="Vlamakis H."/>
            <person name="Clish C."/>
            <person name="Bullock K."/>
            <person name="Deik A."/>
            <person name="Scott J."/>
            <person name="Pierce K.A."/>
            <person name="Xavier R.J."/>
            <person name="Alm E.J."/>
        </authorList>
    </citation>
    <scope>NUCLEOTIDE SEQUENCE [LARGE SCALE GENOMIC DNA]</scope>
    <source>
        <strain evidence="2 3">BIOML-A1</strain>
    </source>
</reference>
<dbReference type="Pfam" id="PF13385">
    <property type="entry name" value="Laminin_G_3"/>
    <property type="match status" value="1"/>
</dbReference>
<evidence type="ECO:0000313" key="3">
    <source>
        <dbReference type="Proteomes" id="UP000322658"/>
    </source>
</evidence>
<dbReference type="Gene3D" id="2.60.40.1740">
    <property type="entry name" value="hypothetical protein (bacova_03559)"/>
    <property type="match status" value="1"/>
</dbReference>
<dbReference type="EMBL" id="VVXJ01000023">
    <property type="protein sequence ID" value="KAA2374842.1"/>
    <property type="molecule type" value="Genomic_DNA"/>
</dbReference>
<comment type="caution">
    <text evidence="2">The sequence shown here is derived from an EMBL/GenBank/DDBJ whole genome shotgun (WGS) entry which is preliminary data.</text>
</comment>
<name>A0A5B3GNH0_9BACT</name>
<dbReference type="InterPro" id="IPR013728">
    <property type="entry name" value="BT_3987-like_N"/>
</dbReference>
<evidence type="ECO:0000313" key="2">
    <source>
        <dbReference type="EMBL" id="KAA2374842.1"/>
    </source>
</evidence>
<dbReference type="GO" id="GO:0004553">
    <property type="term" value="F:hydrolase activity, hydrolyzing O-glycosyl compounds"/>
    <property type="evidence" value="ECO:0007669"/>
    <property type="project" value="UniProtKB-ARBA"/>
</dbReference>
<dbReference type="Gene3D" id="2.60.120.200">
    <property type="match status" value="1"/>
</dbReference>
<feature type="domain" description="BT-3987-like N-terminal" evidence="1">
    <location>
        <begin position="28"/>
        <end position="137"/>
    </location>
</feature>
<dbReference type="InterPro" id="IPR013320">
    <property type="entry name" value="ConA-like_dom_sf"/>
</dbReference>
<gene>
    <name evidence="2" type="ORF">F2Y07_10760</name>
</gene>
<dbReference type="AlphaFoldDB" id="A0A5B3GNH0"/>
<accession>A0A5B3GNH0</accession>
<dbReference type="Pfam" id="PF08522">
    <property type="entry name" value="BT_3987-like_N"/>
    <property type="match status" value="1"/>
</dbReference>
<evidence type="ECO:0000259" key="1">
    <source>
        <dbReference type="Pfam" id="PF08522"/>
    </source>
</evidence>
<organism evidence="2 3">
    <name type="scientific">Alistipes shahii</name>
    <dbReference type="NCBI Taxonomy" id="328814"/>
    <lineage>
        <taxon>Bacteria</taxon>
        <taxon>Pseudomonadati</taxon>
        <taxon>Bacteroidota</taxon>
        <taxon>Bacteroidia</taxon>
        <taxon>Bacteroidales</taxon>
        <taxon>Rikenellaceae</taxon>
        <taxon>Alistipes</taxon>
    </lineage>
</organism>
<dbReference type="GO" id="GO:0005975">
    <property type="term" value="P:carbohydrate metabolic process"/>
    <property type="evidence" value="ECO:0007669"/>
    <property type="project" value="UniProtKB-ARBA"/>
</dbReference>
<dbReference type="PROSITE" id="PS51257">
    <property type="entry name" value="PROKAR_LIPOPROTEIN"/>
    <property type="match status" value="1"/>
</dbReference>
<proteinExistence type="predicted"/>
<dbReference type="RefSeq" id="WP_022061061.1">
    <property type="nucleotide sequence ID" value="NZ_CAUENT010000083.1"/>
</dbReference>
<dbReference type="Proteomes" id="UP000322658">
    <property type="component" value="Unassembled WGS sequence"/>
</dbReference>